<dbReference type="Proteomes" id="UP001162889">
    <property type="component" value="Unassembled WGS sequence"/>
</dbReference>
<dbReference type="InterPro" id="IPR007312">
    <property type="entry name" value="Phosphoesterase"/>
</dbReference>
<reference evidence="3" key="1">
    <citation type="submission" date="2021-07" db="EMBL/GenBank/DDBJ databases">
        <title>Characterization of violacein-producing bacteria and related species.</title>
        <authorList>
            <person name="Wilson H.S."/>
            <person name="De Leon M.E."/>
        </authorList>
    </citation>
    <scope>NUCLEOTIDE SEQUENCE</scope>
    <source>
        <strain evidence="3">HSC-15S17</strain>
    </source>
</reference>
<evidence type="ECO:0000256" key="1">
    <source>
        <dbReference type="ARBA" id="ARBA00022801"/>
    </source>
</evidence>
<dbReference type="EMBL" id="JAHTGR010000002">
    <property type="protein sequence ID" value="MBV6320416.1"/>
    <property type="molecule type" value="Genomic_DNA"/>
</dbReference>
<comment type="caution">
    <text evidence="3">The sequence shown here is derived from an EMBL/GenBank/DDBJ whole genome shotgun (WGS) entry which is preliminary data.</text>
</comment>
<evidence type="ECO:0000313" key="3">
    <source>
        <dbReference type="EMBL" id="MBV6320416.1"/>
    </source>
</evidence>
<reference evidence="4" key="2">
    <citation type="submission" date="2022-03" db="EMBL/GenBank/DDBJ databases">
        <title>Genome Encyclopedia of Bacteria and Archaea VI: Functional Genomics of Type Strains.</title>
        <authorList>
            <person name="Whitman W."/>
        </authorList>
    </citation>
    <scope>NUCLEOTIDE SEQUENCE</scope>
    <source>
        <strain evidence="4">HSC-15S17</strain>
    </source>
</reference>
<name>A0AA41H6C1_9BURK</name>
<dbReference type="Pfam" id="PF04185">
    <property type="entry name" value="Phosphoesterase"/>
    <property type="match status" value="1"/>
</dbReference>
<dbReference type="CDD" id="cd16013">
    <property type="entry name" value="AcpA"/>
    <property type="match status" value="1"/>
</dbReference>
<accession>A0AA41H6C1</accession>
<feature type="chain" id="PRO_5041268028" evidence="2">
    <location>
        <begin position="21"/>
        <end position="569"/>
    </location>
</feature>
<dbReference type="EC" id="3.1.4.3" evidence="4"/>
<protein>
    <submittedName>
        <fullName evidence="3">Alkaline phosphatase family protein</fullName>
    </submittedName>
    <submittedName>
        <fullName evidence="4">Phospholipase C</fullName>
        <ecNumber evidence="4">3.1.4.3</ecNumber>
    </submittedName>
</protein>
<evidence type="ECO:0000256" key="2">
    <source>
        <dbReference type="SAM" id="SignalP"/>
    </source>
</evidence>
<evidence type="ECO:0000313" key="5">
    <source>
        <dbReference type="Proteomes" id="UP001155901"/>
    </source>
</evidence>
<proteinExistence type="predicted"/>
<evidence type="ECO:0000313" key="6">
    <source>
        <dbReference type="Proteomes" id="UP001162889"/>
    </source>
</evidence>
<dbReference type="Proteomes" id="UP001155901">
    <property type="component" value="Unassembled WGS sequence"/>
</dbReference>
<keyword evidence="6" id="KW-1185">Reference proteome</keyword>
<dbReference type="EMBL" id="JALJZU010000016">
    <property type="protein sequence ID" value="MCP2012251.1"/>
    <property type="molecule type" value="Genomic_DNA"/>
</dbReference>
<keyword evidence="2" id="KW-0732">Signal</keyword>
<dbReference type="PANTHER" id="PTHR31956">
    <property type="entry name" value="NON-SPECIFIC PHOSPHOLIPASE C4-RELATED"/>
    <property type="match status" value="1"/>
</dbReference>
<dbReference type="GO" id="GO:0034480">
    <property type="term" value="F:phosphatidylcholine phospholipase C activity"/>
    <property type="evidence" value="ECO:0007669"/>
    <property type="project" value="UniProtKB-EC"/>
</dbReference>
<feature type="signal peptide" evidence="2">
    <location>
        <begin position="1"/>
        <end position="20"/>
    </location>
</feature>
<organism evidence="3 5">
    <name type="scientific">Duganella violaceipulchra</name>
    <dbReference type="NCBI Taxonomy" id="2849652"/>
    <lineage>
        <taxon>Bacteria</taxon>
        <taxon>Pseudomonadati</taxon>
        <taxon>Pseudomonadota</taxon>
        <taxon>Betaproteobacteria</taxon>
        <taxon>Burkholderiales</taxon>
        <taxon>Oxalobacteraceae</taxon>
        <taxon>Telluria group</taxon>
        <taxon>Duganella</taxon>
    </lineage>
</organism>
<evidence type="ECO:0000313" key="4">
    <source>
        <dbReference type="EMBL" id="MCP2012251.1"/>
    </source>
</evidence>
<dbReference type="AlphaFoldDB" id="A0AA41H6C1"/>
<keyword evidence="1 4" id="KW-0378">Hydrolase</keyword>
<sequence length="569" mass="61365">MDRSLACGALMLAAAGMATASGAATTPIQHVIVLVGENRTFDNLYGVYEARKGQTVANLLSKKIVNRDGTPGPRFADAAQKLGLSSGAYTPTPAFNGVYGVLPQPWAWGAFGQRQDVADARFPSNLPNGPFQITHHVGYGAHTGDPTHRFFQMWQQVDDGKNDLFVWVADQTGPGPSNPAPLAPGRTGQGAVAMGFYNMARGDAPLFKRLADQYAIADNYHQPIMGGTTANYFALATADVGYYTEDGQAAVPPAKQIENPDAQPGTNNWYTEDGYRGGTYVNCADPAQPGVAGIRALLAQLPYPAFNDGNCAPGHYYMVNNLDPAFGPLGEPLPLGPDKFLLPPQPMPHIGDALTAGGVSWKWYSGGRNDGKKVDKEYCGMCDTPTFFSSTMNGPDKDKLVDLMQFYVDVKDAATFPSVAVIAPYDSISGHPGYAMETSFDELVAGVLERVQANPALWRNTVVLVTFDEGGGYYDSGYVQAIDFFGDGTRIPLLAISPWAKKGAVDHTYYDHASIAKFIERNWSLPPLSARSRDNLPNPVHDKGSPYVPRNRPAIGDLMNLFDFSSARR</sequence>
<dbReference type="PANTHER" id="PTHR31956:SF1">
    <property type="entry name" value="NON-SPECIFIC PHOSPHOLIPASE C1"/>
    <property type="match status" value="1"/>
</dbReference>
<gene>
    <name evidence="3" type="ORF">KVP70_05665</name>
    <name evidence="4" type="ORF">L1274_006011</name>
</gene>
<dbReference type="RefSeq" id="WP_217941087.1">
    <property type="nucleotide sequence ID" value="NZ_JAHTGR010000002.1"/>
</dbReference>